<dbReference type="OrthoDB" id="102779at2"/>
<keyword evidence="1" id="KW-0472">Membrane</keyword>
<dbReference type="Pfam" id="PF05359">
    <property type="entry name" value="DUF748"/>
    <property type="match status" value="1"/>
</dbReference>
<dbReference type="RefSeq" id="WP_130420091.1">
    <property type="nucleotide sequence ID" value="NZ_SHKW01000001.1"/>
</dbReference>
<accession>A0A4Q7YYP8</accession>
<keyword evidence="1" id="KW-0812">Transmembrane</keyword>
<dbReference type="Proteomes" id="UP000292958">
    <property type="component" value="Unassembled WGS sequence"/>
</dbReference>
<dbReference type="PANTHER" id="PTHR30441">
    <property type="entry name" value="DUF748 DOMAIN-CONTAINING PROTEIN"/>
    <property type="match status" value="1"/>
</dbReference>
<evidence type="ECO:0000313" key="3">
    <source>
        <dbReference type="Proteomes" id="UP000292958"/>
    </source>
</evidence>
<organism evidence="2 3">
    <name type="scientific">Edaphobacter modestus</name>
    <dbReference type="NCBI Taxonomy" id="388466"/>
    <lineage>
        <taxon>Bacteria</taxon>
        <taxon>Pseudomonadati</taxon>
        <taxon>Acidobacteriota</taxon>
        <taxon>Terriglobia</taxon>
        <taxon>Terriglobales</taxon>
        <taxon>Acidobacteriaceae</taxon>
        <taxon>Edaphobacter</taxon>
    </lineage>
</organism>
<dbReference type="GO" id="GO:0005886">
    <property type="term" value="C:plasma membrane"/>
    <property type="evidence" value="ECO:0007669"/>
    <property type="project" value="TreeGrafter"/>
</dbReference>
<dbReference type="InterPro" id="IPR052894">
    <property type="entry name" value="AsmA-related"/>
</dbReference>
<dbReference type="EMBL" id="SHKW01000001">
    <property type="protein sequence ID" value="RZU42323.1"/>
    <property type="molecule type" value="Genomic_DNA"/>
</dbReference>
<dbReference type="InterPro" id="IPR008023">
    <property type="entry name" value="DUF748"/>
</dbReference>
<dbReference type="GO" id="GO:0090313">
    <property type="term" value="P:regulation of protein targeting to membrane"/>
    <property type="evidence" value="ECO:0007669"/>
    <property type="project" value="TreeGrafter"/>
</dbReference>
<feature type="transmembrane region" description="Helical" evidence="1">
    <location>
        <begin position="58"/>
        <end position="76"/>
    </location>
</feature>
<evidence type="ECO:0000313" key="2">
    <source>
        <dbReference type="EMBL" id="RZU42323.1"/>
    </source>
</evidence>
<dbReference type="AlphaFoldDB" id="A0A4Q7YYP8"/>
<name>A0A4Q7YYP8_9BACT</name>
<reference evidence="2 3" key="1">
    <citation type="submission" date="2019-02" db="EMBL/GenBank/DDBJ databases">
        <title>Genomic Encyclopedia of Archaeal and Bacterial Type Strains, Phase II (KMG-II): from individual species to whole genera.</title>
        <authorList>
            <person name="Goeker M."/>
        </authorList>
    </citation>
    <scope>NUCLEOTIDE SEQUENCE [LARGE SCALE GENOMIC DNA]</scope>
    <source>
        <strain evidence="2 3">DSM 18101</strain>
    </source>
</reference>
<keyword evidence="3" id="KW-1185">Reference proteome</keyword>
<comment type="caution">
    <text evidence="2">The sequence shown here is derived from an EMBL/GenBank/DDBJ whole genome shotgun (WGS) entry which is preliminary data.</text>
</comment>
<evidence type="ECO:0000256" key="1">
    <source>
        <dbReference type="SAM" id="Phobius"/>
    </source>
</evidence>
<protein>
    <submittedName>
        <fullName evidence="2">AsmA protein</fullName>
    </submittedName>
</protein>
<dbReference type="PANTHER" id="PTHR30441:SF8">
    <property type="entry name" value="DUF748 DOMAIN-CONTAINING PROTEIN"/>
    <property type="match status" value="1"/>
</dbReference>
<sequence length="627" mass="67817">MRQIYPSQHVAPVPLDASLQPGNMVEQEILLPLPVPPRSEAEQRSIPPFRAHFRRFRLFYLGILIVLLLIFVPPLVNIGRYQRRIATSIGDSLGRPVHLDRISLTLFPLPGFTIENLVVGENPAFGVEPIIRANSVRATLRIPSLWRRQVEFSTISFTDPSVNLVHTADGKWNIEGILLQASHIETAPTAQRHAGSAPRFPYIEATGARLNFKQEQEKLPFSLVDADFALWLPDPHQWHLRLRAHPTRTDSNVSDTGTIELESTLGAAPSLSQVPLNLQGQWRDAPLGEATRVLFGRDAGWRGEMNLSVNIRGTFGESAVTTRLHLEDARPSDFVPETPLSAQVECYATASGLFHAFEDVRCSWPPAASSHAQAVALTGTIPNVHRLSDSSLQLGTSGISASTLLSWLRATSPHVSPDIEATGLLTGSMTYEGPAIDRKDGSLNGSAHRWQGQFTLSDATLKVPSEGKVEAAATTSTGSETSADGSVVTLLSQDVQVYAASRTATHHHAAAPARAPAHGLLLAPTLLQLGGHDPATLEGRFDATGYTLHLTGTATVPRLQALIHALPPLGDGLLKALPPNHPATAPFHIDLTAIRTWRGPQTWSDAKRPSTLASCCQSQRAQTALAP</sequence>
<keyword evidence="1" id="KW-1133">Transmembrane helix</keyword>
<gene>
    <name evidence="2" type="ORF">BDD14_3888</name>
</gene>
<proteinExistence type="predicted"/>